<dbReference type="EMBL" id="OX459121">
    <property type="protein sequence ID" value="CAI9103551.1"/>
    <property type="molecule type" value="Genomic_DNA"/>
</dbReference>
<evidence type="ECO:0000256" key="1">
    <source>
        <dbReference type="SAM" id="SignalP"/>
    </source>
</evidence>
<dbReference type="NCBIfam" id="TIGR01640">
    <property type="entry name" value="F_box_assoc_1"/>
    <property type="match status" value="1"/>
</dbReference>
<dbReference type="InterPro" id="IPR050796">
    <property type="entry name" value="SCF_F-box_component"/>
</dbReference>
<dbReference type="Pfam" id="PF12937">
    <property type="entry name" value="F-box-like"/>
    <property type="match status" value="1"/>
</dbReference>
<dbReference type="Gene3D" id="1.20.1280.50">
    <property type="match status" value="1"/>
</dbReference>
<accession>A0AAV1D8C7</accession>
<gene>
    <name evidence="3" type="ORF">OLC1_LOCUS12686</name>
</gene>
<dbReference type="Pfam" id="PF07734">
    <property type="entry name" value="FBA_1"/>
    <property type="match status" value="1"/>
</dbReference>
<evidence type="ECO:0000313" key="3">
    <source>
        <dbReference type="EMBL" id="CAI9103551.1"/>
    </source>
</evidence>
<dbReference type="AlphaFoldDB" id="A0AAV1D8C7"/>
<keyword evidence="1" id="KW-0732">Signal</keyword>
<dbReference type="Proteomes" id="UP001161247">
    <property type="component" value="Chromosome 4"/>
</dbReference>
<proteinExistence type="predicted"/>
<name>A0AAV1D8C7_OLDCO</name>
<feature type="signal peptide" evidence="1">
    <location>
        <begin position="1"/>
        <end position="25"/>
    </location>
</feature>
<dbReference type="SUPFAM" id="SSF81383">
    <property type="entry name" value="F-box domain"/>
    <property type="match status" value="1"/>
</dbReference>
<sequence length="385" mass="44351">MALLSELPLAILTTILILLPPDVLMKLMTVCKSWKEMIENPIFAKQYWKMAASRGEDHIMFLSRYHPGPDQQSFSLLNGRTFEIDSPLTIPPALQRWKKNLRAVGSCRGVVCVSELTSFGFNLYLCNPSIWKYWTLPPSGINVSLAKTVFLGFAYHSQESDFKVVRLTYGVFRNDFRCSRTHGHDIKVELYSFVNNSWKDIEVGFFPWYISTPTSEVFVAESLHWKVLFGDNQMQTFRAKILAFDFRHESFREISVPSDSGISRLCDLEFLGVFRGLLGVLSYCPYNEGVYVGENRDLWVMNEYGNPDSWIKLYTITLDIGVERPLMFTEAEEIIFLDIGRYAFVWNLVTRNIAYLGVRVPSESDFFVFTKSMTLVDKTNEPIQV</sequence>
<reference evidence="3" key="1">
    <citation type="submission" date="2023-03" db="EMBL/GenBank/DDBJ databases">
        <authorList>
            <person name="Julca I."/>
        </authorList>
    </citation>
    <scope>NUCLEOTIDE SEQUENCE</scope>
</reference>
<keyword evidence="4" id="KW-1185">Reference proteome</keyword>
<evidence type="ECO:0000313" key="4">
    <source>
        <dbReference type="Proteomes" id="UP001161247"/>
    </source>
</evidence>
<dbReference type="PROSITE" id="PS50181">
    <property type="entry name" value="FBOX"/>
    <property type="match status" value="1"/>
</dbReference>
<organism evidence="3 4">
    <name type="scientific">Oldenlandia corymbosa var. corymbosa</name>
    <dbReference type="NCBI Taxonomy" id="529605"/>
    <lineage>
        <taxon>Eukaryota</taxon>
        <taxon>Viridiplantae</taxon>
        <taxon>Streptophyta</taxon>
        <taxon>Embryophyta</taxon>
        <taxon>Tracheophyta</taxon>
        <taxon>Spermatophyta</taxon>
        <taxon>Magnoliopsida</taxon>
        <taxon>eudicotyledons</taxon>
        <taxon>Gunneridae</taxon>
        <taxon>Pentapetalae</taxon>
        <taxon>asterids</taxon>
        <taxon>lamiids</taxon>
        <taxon>Gentianales</taxon>
        <taxon>Rubiaceae</taxon>
        <taxon>Rubioideae</taxon>
        <taxon>Spermacoceae</taxon>
        <taxon>Hedyotis-Oldenlandia complex</taxon>
        <taxon>Oldenlandia</taxon>
    </lineage>
</organism>
<dbReference type="InterPro" id="IPR001810">
    <property type="entry name" value="F-box_dom"/>
</dbReference>
<dbReference type="PANTHER" id="PTHR31672">
    <property type="entry name" value="BNACNNG10540D PROTEIN"/>
    <property type="match status" value="1"/>
</dbReference>
<evidence type="ECO:0000259" key="2">
    <source>
        <dbReference type="PROSITE" id="PS50181"/>
    </source>
</evidence>
<dbReference type="InterPro" id="IPR006527">
    <property type="entry name" value="F-box-assoc_dom_typ1"/>
</dbReference>
<feature type="domain" description="F-box" evidence="2">
    <location>
        <begin position="1"/>
        <end position="51"/>
    </location>
</feature>
<dbReference type="PANTHER" id="PTHR31672:SF13">
    <property type="entry name" value="F-BOX PROTEIN CPR30-LIKE"/>
    <property type="match status" value="1"/>
</dbReference>
<protein>
    <submittedName>
        <fullName evidence="3">OLC1v1002054C1</fullName>
    </submittedName>
</protein>
<feature type="chain" id="PRO_5043998786" evidence="1">
    <location>
        <begin position="26"/>
        <end position="385"/>
    </location>
</feature>
<dbReference type="InterPro" id="IPR017451">
    <property type="entry name" value="F-box-assoc_interact_dom"/>
</dbReference>
<dbReference type="InterPro" id="IPR036047">
    <property type="entry name" value="F-box-like_dom_sf"/>
</dbReference>